<feature type="binding site" evidence="13">
    <location>
        <position position="174"/>
    </location>
    <ligand>
        <name>GTP</name>
        <dbReference type="ChEBI" id="CHEBI:37565"/>
    </ligand>
</feature>
<evidence type="ECO:0000313" key="16">
    <source>
        <dbReference type="EMBL" id="CAF3949076.1"/>
    </source>
</evidence>
<keyword evidence="14" id="KW-0175">Coiled coil</keyword>
<evidence type="ECO:0000256" key="12">
    <source>
        <dbReference type="ARBA" id="ARBA00047660"/>
    </source>
</evidence>
<keyword evidence="11" id="KW-0342">GTP-binding</keyword>
<evidence type="ECO:0000256" key="8">
    <source>
        <dbReference type="ARBA" id="ARBA00022892"/>
    </source>
</evidence>
<dbReference type="SUPFAM" id="SSF52540">
    <property type="entry name" value="P-loop containing nucleoside triphosphate hydrolases"/>
    <property type="match status" value="1"/>
</dbReference>
<keyword evidence="6 13" id="KW-0547">Nucleotide-binding</keyword>
<dbReference type="SMART" id="SM00178">
    <property type="entry name" value="SAR"/>
    <property type="match status" value="1"/>
</dbReference>
<evidence type="ECO:0000256" key="1">
    <source>
        <dbReference type="ARBA" id="ARBA00004240"/>
    </source>
</evidence>
<keyword evidence="8" id="KW-0931">ER-Golgi transport</keyword>
<feature type="binding site" evidence="13">
    <location>
        <position position="175"/>
    </location>
    <ligand>
        <name>GTP</name>
        <dbReference type="ChEBI" id="CHEBI:37565"/>
    </ligand>
</feature>
<feature type="binding site" evidence="13">
    <location>
        <position position="177"/>
    </location>
    <ligand>
        <name>GTP</name>
        <dbReference type="ChEBI" id="CHEBI:37565"/>
    </ligand>
</feature>
<evidence type="ECO:0000256" key="4">
    <source>
        <dbReference type="ARBA" id="ARBA00011984"/>
    </source>
</evidence>
<dbReference type="EMBL" id="CAJOBE010004831">
    <property type="protein sequence ID" value="CAF3949076.1"/>
    <property type="molecule type" value="Genomic_DNA"/>
</dbReference>
<dbReference type="GO" id="GO:0005525">
    <property type="term" value="F:GTP binding"/>
    <property type="evidence" value="ECO:0007669"/>
    <property type="project" value="UniProtKB-KW"/>
</dbReference>
<organism evidence="15 17">
    <name type="scientific">Rotaria sordida</name>
    <dbReference type="NCBI Taxonomy" id="392033"/>
    <lineage>
        <taxon>Eukaryota</taxon>
        <taxon>Metazoa</taxon>
        <taxon>Spiralia</taxon>
        <taxon>Gnathifera</taxon>
        <taxon>Rotifera</taxon>
        <taxon>Eurotatoria</taxon>
        <taxon>Bdelloidea</taxon>
        <taxon>Philodinida</taxon>
        <taxon>Philodinidae</taxon>
        <taxon>Rotaria</taxon>
    </lineage>
</organism>
<reference evidence="15" key="1">
    <citation type="submission" date="2021-02" db="EMBL/GenBank/DDBJ databases">
        <authorList>
            <person name="Nowell W R."/>
        </authorList>
    </citation>
    <scope>NUCLEOTIDE SEQUENCE</scope>
</reference>
<dbReference type="InterPro" id="IPR027417">
    <property type="entry name" value="P-loop_NTPase"/>
</dbReference>
<dbReference type="Gene3D" id="3.40.50.300">
    <property type="entry name" value="P-loop containing nucleotide triphosphate hydrolases"/>
    <property type="match status" value="1"/>
</dbReference>
<comment type="catalytic activity">
    <reaction evidence="12">
        <text>GTP + H2O = GDP + phosphate + H(+)</text>
        <dbReference type="Rhea" id="RHEA:19669"/>
        <dbReference type="ChEBI" id="CHEBI:15377"/>
        <dbReference type="ChEBI" id="CHEBI:15378"/>
        <dbReference type="ChEBI" id="CHEBI:37565"/>
        <dbReference type="ChEBI" id="CHEBI:43474"/>
        <dbReference type="ChEBI" id="CHEBI:58189"/>
        <dbReference type="EC" id="3.6.5.2"/>
    </reaction>
    <physiologicalReaction direction="left-to-right" evidence="12">
        <dbReference type="Rhea" id="RHEA:19670"/>
    </physiologicalReaction>
</comment>
<evidence type="ECO:0000313" key="15">
    <source>
        <dbReference type="EMBL" id="CAF1431510.1"/>
    </source>
</evidence>
<dbReference type="GO" id="GO:0016192">
    <property type="term" value="P:vesicle-mediated transport"/>
    <property type="evidence" value="ECO:0007669"/>
    <property type="project" value="UniProtKB-KW"/>
</dbReference>
<feature type="binding site" evidence="13">
    <location>
        <position position="271"/>
    </location>
    <ligand>
        <name>GTP</name>
        <dbReference type="ChEBI" id="CHEBI:37565"/>
    </ligand>
</feature>
<dbReference type="Proteomes" id="UP000663874">
    <property type="component" value="Unassembled WGS sequence"/>
</dbReference>
<keyword evidence="7" id="KW-0256">Endoplasmic reticulum</keyword>
<evidence type="ECO:0000256" key="3">
    <source>
        <dbReference type="ARBA" id="ARBA00007507"/>
    </source>
</evidence>
<name>A0A815N458_9BILA</name>
<dbReference type="Pfam" id="PF00025">
    <property type="entry name" value="Arf"/>
    <property type="match status" value="1"/>
</dbReference>
<evidence type="ECO:0000256" key="11">
    <source>
        <dbReference type="ARBA" id="ARBA00023134"/>
    </source>
</evidence>
<dbReference type="EC" id="3.6.5.2" evidence="4"/>
<feature type="binding site" evidence="13">
    <location>
        <position position="172"/>
    </location>
    <ligand>
        <name>GTP</name>
        <dbReference type="ChEBI" id="CHEBI:37565"/>
    </ligand>
</feature>
<proteinExistence type="inferred from homology"/>
<keyword evidence="5" id="KW-0813">Transport</keyword>
<evidence type="ECO:0000256" key="2">
    <source>
        <dbReference type="ARBA" id="ARBA00004555"/>
    </source>
</evidence>
<gene>
    <name evidence="16" type="ORF">FNK824_LOCUS23114</name>
    <name evidence="15" type="ORF">SEV965_LOCUS32768</name>
</gene>
<dbReference type="GO" id="GO:0006886">
    <property type="term" value="P:intracellular protein transport"/>
    <property type="evidence" value="ECO:0007669"/>
    <property type="project" value="InterPro"/>
</dbReference>
<dbReference type="PANTHER" id="PTHR45684">
    <property type="entry name" value="RE74312P"/>
    <property type="match status" value="1"/>
</dbReference>
<keyword evidence="10" id="KW-0333">Golgi apparatus</keyword>
<comment type="subcellular location">
    <subcellularLocation>
        <location evidence="1">Endoplasmic reticulum</location>
    </subcellularLocation>
    <subcellularLocation>
        <location evidence="2">Golgi apparatus</location>
    </subcellularLocation>
</comment>
<evidence type="ECO:0000256" key="6">
    <source>
        <dbReference type="ARBA" id="ARBA00022741"/>
    </source>
</evidence>
<evidence type="ECO:0000256" key="14">
    <source>
        <dbReference type="SAM" id="Coils"/>
    </source>
</evidence>
<evidence type="ECO:0000256" key="5">
    <source>
        <dbReference type="ARBA" id="ARBA00022448"/>
    </source>
</evidence>
<dbReference type="Proteomes" id="UP000663889">
    <property type="component" value="Unassembled WGS sequence"/>
</dbReference>
<dbReference type="GO" id="GO:0003925">
    <property type="term" value="F:G protein activity"/>
    <property type="evidence" value="ECO:0007669"/>
    <property type="project" value="UniProtKB-EC"/>
</dbReference>
<protein>
    <recommendedName>
        <fullName evidence="4">small monomeric GTPase</fullName>
        <ecNumber evidence="4">3.6.5.2</ecNumber>
    </recommendedName>
</protein>
<evidence type="ECO:0000313" key="17">
    <source>
        <dbReference type="Proteomes" id="UP000663889"/>
    </source>
</evidence>
<sequence>MNITYEKNVYYSFFIFILHNPAQFDDCFCSSILSLNIPTRNIASHLLSYRSSIKSADIIYHLVWSIMSHEKFTDTIRKTGNNVAKLEKLQKKYESEYDETSKAVQELEEGPQTETTTSEINRLKQRQVNQKIQIRVTGLKAEKVADDRDAILGKDCRLHNKCGTILILGFKNSGKKTLMNTLKENKFDEYTSNLSCDFKELIMGKMKFTIIDLDDGGCLWKKYIQTADAIIFFIDLTDSIRFPKAKEAFHLLLNDKQILNKPLIIIGTKSDLPTGLDEEDLAEELGVTYNTSKQATYGHLSNLKLYLSNMKDMASFACAFRFIATFLKET</sequence>
<comment type="similarity">
    <text evidence="3">Belongs to the small GTPase superfamily. SAR1 family.</text>
</comment>
<evidence type="ECO:0000256" key="13">
    <source>
        <dbReference type="PIRSR" id="PIRSR606687-2"/>
    </source>
</evidence>
<evidence type="ECO:0000256" key="9">
    <source>
        <dbReference type="ARBA" id="ARBA00022927"/>
    </source>
</evidence>
<dbReference type="EMBL" id="CAJNOU010004208">
    <property type="protein sequence ID" value="CAF1431510.1"/>
    <property type="molecule type" value="Genomic_DNA"/>
</dbReference>
<dbReference type="GO" id="GO:0005783">
    <property type="term" value="C:endoplasmic reticulum"/>
    <property type="evidence" value="ECO:0007669"/>
    <property type="project" value="UniProtKB-SubCell"/>
</dbReference>
<dbReference type="InterPro" id="IPR006689">
    <property type="entry name" value="Small_GTPase_ARF/SAR"/>
</dbReference>
<dbReference type="SMART" id="SM00177">
    <property type="entry name" value="ARF"/>
    <property type="match status" value="1"/>
</dbReference>
<dbReference type="InterPro" id="IPR006687">
    <property type="entry name" value="Small_GTPase_SAR1"/>
</dbReference>
<keyword evidence="9" id="KW-0653">Protein transport</keyword>
<dbReference type="PRINTS" id="PR00328">
    <property type="entry name" value="SAR1GTPBP"/>
</dbReference>
<evidence type="ECO:0000256" key="7">
    <source>
        <dbReference type="ARBA" id="ARBA00022824"/>
    </source>
</evidence>
<feature type="binding site" evidence="13">
    <location>
        <position position="269"/>
    </location>
    <ligand>
        <name>GTP</name>
        <dbReference type="ChEBI" id="CHEBI:37565"/>
    </ligand>
</feature>
<dbReference type="GO" id="GO:0005794">
    <property type="term" value="C:Golgi apparatus"/>
    <property type="evidence" value="ECO:0007669"/>
    <property type="project" value="UniProtKB-SubCell"/>
</dbReference>
<comment type="caution">
    <text evidence="15">The sequence shown here is derived from an EMBL/GenBank/DDBJ whole genome shotgun (WGS) entry which is preliminary data.</text>
</comment>
<dbReference type="AlphaFoldDB" id="A0A815N458"/>
<evidence type="ECO:0000256" key="10">
    <source>
        <dbReference type="ARBA" id="ARBA00023034"/>
    </source>
</evidence>
<feature type="coiled-coil region" evidence="14">
    <location>
        <begin position="76"/>
        <end position="110"/>
    </location>
</feature>
<accession>A0A815N458</accession>